<keyword evidence="2 5" id="KW-0732">Signal</keyword>
<dbReference type="InterPro" id="IPR012101">
    <property type="entry name" value="Biotinidase-like_euk"/>
</dbReference>
<keyword evidence="4" id="KW-0325">Glycoprotein</keyword>
<feature type="signal peptide" evidence="5">
    <location>
        <begin position="1"/>
        <end position="19"/>
    </location>
</feature>
<dbReference type="PANTHER" id="PTHR10609">
    <property type="entry name" value="BIOTINIDASE-RELATED"/>
    <property type="match status" value="1"/>
</dbReference>
<sequence>MLFVLVLCLVLIGDSTTDADIVNCKFDRPIEQGMTLKHRGKFIKASSKKAIDHGESVKFNCKYGGNGVRYEPKKRLFKCDRGKWLEDNSRGGSWSLGNNGTFPECRPGRKTYMAAVYEHALVLPSRTLVPVSRQTAVENMMVNLRVYQHQAKIAATQQNADIIVFPEDGVYGVYMDDQHEIVYPYLELIPDPTKLQSNPCNNPSTLPDTEVQQVLSCIAKENKLFVVANIGDKVPCNQNDTKCPGTGHYQYNTNVVYDPQGTLVARYHKYNLYGEYQFDRPEHADIAVFETPFGRFGTFTCFDILFEHPAIDLITKHNVTNIVFPTAWMDAAPFFNSIQFHSAFAAAHGINHLASNIHFPQYRFHGSGIYTPEGAAAYYYNTTVGSEGRLLVKEIPVVHEAKTLSLPFEEHATEFTPSQQGEYFSTVIFKNKYNATPLTGRSGRAVVCHNNLCCHASYKTNETSVQSGHESDGMENEYFALGAFDGLRYSRINYYIQVCIILRCHDNGTTPTCNDKVNLPVKIDMLNFEMSGNFSTPYIYPEILLQKKGDFGLASYPKRWSYADGRLKSDNKFMHPLAVATLLGRSYDRD</sequence>
<reference evidence="7" key="1">
    <citation type="submission" date="2022-11" db="EMBL/GenBank/DDBJ databases">
        <title>Centuries of genome instability and evolution in soft-shell clam transmissible cancer (bioRxiv).</title>
        <authorList>
            <person name="Hart S.F.M."/>
            <person name="Yonemitsu M.A."/>
            <person name="Giersch R.M."/>
            <person name="Beal B.F."/>
            <person name="Arriagada G."/>
            <person name="Davis B.W."/>
            <person name="Ostrander E.A."/>
            <person name="Goff S.P."/>
            <person name="Metzger M.J."/>
        </authorList>
    </citation>
    <scope>NUCLEOTIDE SEQUENCE</scope>
    <source>
        <strain evidence="7">MELC-2E11</strain>
        <tissue evidence="7">Siphon/mantle</tissue>
    </source>
</reference>
<dbReference type="Pfam" id="PF00795">
    <property type="entry name" value="CN_hydrolase"/>
    <property type="match status" value="1"/>
</dbReference>
<dbReference type="SUPFAM" id="SSF56317">
    <property type="entry name" value="Carbon-nitrogen hydrolase"/>
    <property type="match status" value="1"/>
</dbReference>
<dbReference type="PANTHER" id="PTHR10609:SF27">
    <property type="entry name" value="CN HYDROLASE DOMAIN-CONTAINING PROTEIN-RELATED"/>
    <property type="match status" value="1"/>
</dbReference>
<proteinExistence type="inferred from homology"/>
<evidence type="ECO:0000256" key="1">
    <source>
        <dbReference type="ARBA" id="ARBA00008225"/>
    </source>
</evidence>
<evidence type="ECO:0000313" key="8">
    <source>
        <dbReference type="Proteomes" id="UP001164746"/>
    </source>
</evidence>
<comment type="similarity">
    <text evidence="1">Belongs to the carbon-nitrogen hydrolase superfamily. BTD/VNN family.</text>
</comment>
<keyword evidence="8" id="KW-1185">Reference proteome</keyword>
<evidence type="ECO:0000313" key="7">
    <source>
        <dbReference type="EMBL" id="WAR30995.1"/>
    </source>
</evidence>
<dbReference type="InterPro" id="IPR040154">
    <property type="entry name" value="Biotinidase/VNN"/>
</dbReference>
<dbReference type="Pfam" id="PF19018">
    <property type="entry name" value="Vanin_C"/>
    <property type="match status" value="1"/>
</dbReference>
<evidence type="ECO:0000259" key="6">
    <source>
        <dbReference type="PROSITE" id="PS50263"/>
    </source>
</evidence>
<dbReference type="InterPro" id="IPR043957">
    <property type="entry name" value="Vanin_C"/>
</dbReference>
<feature type="chain" id="PRO_5046094109" evidence="5">
    <location>
        <begin position="20"/>
        <end position="590"/>
    </location>
</feature>
<dbReference type="PROSITE" id="PS50263">
    <property type="entry name" value="CN_HYDROLASE"/>
    <property type="match status" value="1"/>
</dbReference>
<dbReference type="CDD" id="cd07567">
    <property type="entry name" value="biotinidase_like"/>
    <property type="match status" value="1"/>
</dbReference>
<dbReference type="InterPro" id="IPR036526">
    <property type="entry name" value="C-N_Hydrolase_sf"/>
</dbReference>
<evidence type="ECO:0000256" key="3">
    <source>
        <dbReference type="ARBA" id="ARBA00022801"/>
    </source>
</evidence>
<feature type="domain" description="CN hydrolase" evidence="6">
    <location>
        <begin position="117"/>
        <end position="397"/>
    </location>
</feature>
<evidence type="ECO:0000256" key="5">
    <source>
        <dbReference type="SAM" id="SignalP"/>
    </source>
</evidence>
<dbReference type="InterPro" id="IPR003010">
    <property type="entry name" value="C-N_Hydrolase"/>
</dbReference>
<keyword evidence="3" id="KW-0378">Hydrolase</keyword>
<evidence type="ECO:0000256" key="4">
    <source>
        <dbReference type="ARBA" id="ARBA00023180"/>
    </source>
</evidence>
<dbReference type="Gene3D" id="3.60.110.10">
    <property type="entry name" value="Carbon-nitrogen hydrolase"/>
    <property type="match status" value="1"/>
</dbReference>
<dbReference type="Proteomes" id="UP001164746">
    <property type="component" value="Chromosome 17"/>
</dbReference>
<gene>
    <name evidence="7" type="ORF">MAR_033537</name>
</gene>
<accession>A0ABY7G9C0</accession>
<evidence type="ECO:0000256" key="2">
    <source>
        <dbReference type="ARBA" id="ARBA00022729"/>
    </source>
</evidence>
<organism evidence="7 8">
    <name type="scientific">Mya arenaria</name>
    <name type="common">Soft-shell clam</name>
    <dbReference type="NCBI Taxonomy" id="6604"/>
    <lineage>
        <taxon>Eukaryota</taxon>
        <taxon>Metazoa</taxon>
        <taxon>Spiralia</taxon>
        <taxon>Lophotrochozoa</taxon>
        <taxon>Mollusca</taxon>
        <taxon>Bivalvia</taxon>
        <taxon>Autobranchia</taxon>
        <taxon>Heteroconchia</taxon>
        <taxon>Euheterodonta</taxon>
        <taxon>Imparidentia</taxon>
        <taxon>Neoheterodontei</taxon>
        <taxon>Myida</taxon>
        <taxon>Myoidea</taxon>
        <taxon>Myidae</taxon>
        <taxon>Mya</taxon>
    </lineage>
</organism>
<dbReference type="EMBL" id="CP111028">
    <property type="protein sequence ID" value="WAR30995.1"/>
    <property type="molecule type" value="Genomic_DNA"/>
</dbReference>
<protein>
    <submittedName>
        <fullName evidence="7">VNN1-like protein</fullName>
    </submittedName>
</protein>
<name>A0ABY7G9C0_MYAAR</name>